<organism evidence="3 4">
    <name type="scientific">Nocardioides phosphati</name>
    <dbReference type="NCBI Taxonomy" id="1867775"/>
    <lineage>
        <taxon>Bacteria</taxon>
        <taxon>Bacillati</taxon>
        <taxon>Actinomycetota</taxon>
        <taxon>Actinomycetes</taxon>
        <taxon>Propionibacteriales</taxon>
        <taxon>Nocardioidaceae</taxon>
        <taxon>Nocardioides</taxon>
    </lineage>
</organism>
<proteinExistence type="predicted"/>
<evidence type="ECO:0000313" key="3">
    <source>
        <dbReference type="EMBL" id="GGO84056.1"/>
    </source>
</evidence>
<evidence type="ECO:0000256" key="1">
    <source>
        <dbReference type="SAM" id="Coils"/>
    </source>
</evidence>
<evidence type="ECO:0000256" key="2">
    <source>
        <dbReference type="SAM" id="MobiDB-lite"/>
    </source>
</evidence>
<feature type="coiled-coil region" evidence="1">
    <location>
        <begin position="235"/>
        <end position="262"/>
    </location>
</feature>
<gene>
    <name evidence="3" type="ORF">GCM10011584_00710</name>
</gene>
<keyword evidence="4" id="KW-1185">Reference proteome</keyword>
<feature type="region of interest" description="Disordered" evidence="2">
    <location>
        <begin position="1"/>
        <end position="24"/>
    </location>
</feature>
<comment type="caution">
    <text evidence="3">The sequence shown here is derived from an EMBL/GenBank/DDBJ whole genome shotgun (WGS) entry which is preliminary data.</text>
</comment>
<name>A0ABQ2N5N5_9ACTN</name>
<dbReference type="Proteomes" id="UP000655410">
    <property type="component" value="Unassembled WGS sequence"/>
</dbReference>
<sequence>MDSAFPAMVERPTGRRSTVAPGDLGPQVETALRDVLGWRPRPDDPAAFTNALNAAFRLRRVQGHTEADFVPRGYAVQADLGAVTGGQASLYRRATLVRSEALRILDGLVPLRPDADDDDMASYRLLVRNAVERLVDEIGAAGGPRVQMVNMYFAGLTGKENPIPGVTADTVAGQLGALRDRFGLTDGNVNTVEEEGIRTAYWTLVDLLLDLQGSWRRQVKKFSGGTGQGFLGTELILLSRLMEAAADQVEELEDVLDSVLITQSERRTLVLDDRTGLTVDGLLTWLHDFLSQEGRRIAQDAGRDGIVSGLAPMAVALVKAYRKFLADPVAARGLKEINRIELPVVYLPATCCDLPAGMFAARTKIAVASLSRLLTDLAKSAQRIGRWAQPVLVNATFLPVAGRDDVTEVRVRGFNLRLTHIPAFVRKAWEDDDCQVASAGTKGLLLPLEGSSTADDESVSALFRTSKLLAVFNRYDVPARWDGEQAVVMAADALPMALVDGERGVVEVAPEVVTFPLLDAAGVPDEDAGGTWPWLKQTRAFQTTPAGPLVDVDDVRDARAAADGGGDRLKELVDESFQRDPLVARMHLNSLLAPHKFVVHQKPSTKNDPKNDD</sequence>
<dbReference type="EMBL" id="BMNI01000001">
    <property type="protein sequence ID" value="GGO84056.1"/>
    <property type="molecule type" value="Genomic_DNA"/>
</dbReference>
<accession>A0ABQ2N5N5</accession>
<protein>
    <submittedName>
        <fullName evidence="3">Uncharacterized protein</fullName>
    </submittedName>
</protein>
<keyword evidence="1" id="KW-0175">Coiled coil</keyword>
<reference evidence="4" key="1">
    <citation type="journal article" date="2019" name="Int. J. Syst. Evol. Microbiol.">
        <title>The Global Catalogue of Microorganisms (GCM) 10K type strain sequencing project: providing services to taxonomists for standard genome sequencing and annotation.</title>
        <authorList>
            <consortium name="The Broad Institute Genomics Platform"/>
            <consortium name="The Broad Institute Genome Sequencing Center for Infectious Disease"/>
            <person name="Wu L."/>
            <person name="Ma J."/>
        </authorList>
    </citation>
    <scope>NUCLEOTIDE SEQUENCE [LARGE SCALE GENOMIC DNA]</scope>
    <source>
        <strain evidence="4">CGMCC 4.7371</strain>
    </source>
</reference>
<evidence type="ECO:0000313" key="4">
    <source>
        <dbReference type="Proteomes" id="UP000655410"/>
    </source>
</evidence>